<evidence type="ECO:0000313" key="5">
    <source>
        <dbReference type="Proteomes" id="UP001371305"/>
    </source>
</evidence>
<feature type="coiled-coil region" evidence="1">
    <location>
        <begin position="204"/>
        <end position="238"/>
    </location>
</feature>
<dbReference type="RefSeq" id="WP_341405576.1">
    <property type="nucleotide sequence ID" value="NZ_JBBUKT010000005.1"/>
</dbReference>
<feature type="region of interest" description="Disordered" evidence="2">
    <location>
        <begin position="239"/>
        <end position="270"/>
    </location>
</feature>
<evidence type="ECO:0000313" key="4">
    <source>
        <dbReference type="EMBL" id="MEK7951819.1"/>
    </source>
</evidence>
<dbReference type="Pfam" id="PF09754">
    <property type="entry name" value="PAC2"/>
    <property type="match status" value="1"/>
</dbReference>
<accession>A0ABU9AVP0</accession>
<proteinExistence type="predicted"/>
<keyword evidence="3" id="KW-0472">Membrane</keyword>
<gene>
    <name evidence="4" type="ORF">WKV53_14990</name>
</gene>
<keyword evidence="5" id="KW-1185">Reference proteome</keyword>
<dbReference type="Gene3D" id="3.40.50.10900">
    <property type="entry name" value="PAC-like subunit"/>
    <property type="match status" value="1"/>
</dbReference>
<evidence type="ECO:0000256" key="3">
    <source>
        <dbReference type="SAM" id="Phobius"/>
    </source>
</evidence>
<sequence length="314" mass="35061">MGERLHDPWLVAVWPGMGTVAMGAGYYLMAKLGMHLWEELPARDLFEVDHVDVKDGLIQVAPLPRSRLFLWKDPQHHHDLIVFIGEAQPTAKSALICHQLIDLVVPLGVTRVFTFAAMATPMRPGDHGRVFGAAIDRGTLARFKDLDLTVLEGGQINGLNGVLLGVAAEQGMQGGCLLGEMPQLFSQLPYPKASLSVLEFFATLAGIKIDLTELESHAQDVEKKLETFLTRIEQAIHQVEGSTESAVPQPDEDDDEKKKPKLNAEDRQHLDQLFAEAKQDRTRAYFLKQELDRLKVFREYEDRFLDLFKSPGGA</sequence>
<keyword evidence="3" id="KW-1133">Transmembrane helix</keyword>
<dbReference type="SUPFAM" id="SSF159659">
    <property type="entry name" value="Cgl1923-like"/>
    <property type="match status" value="1"/>
</dbReference>
<dbReference type="PANTHER" id="PTHR35610">
    <property type="entry name" value="3-ISOPROPYLMALATE DEHYDRATASE-RELATED"/>
    <property type="match status" value="1"/>
</dbReference>
<name>A0ABU9AVP0_9BACT</name>
<protein>
    <submittedName>
        <fullName evidence="4">PAC2 family protein</fullName>
    </submittedName>
</protein>
<dbReference type="Proteomes" id="UP001371305">
    <property type="component" value="Unassembled WGS sequence"/>
</dbReference>
<comment type="caution">
    <text evidence="4">The sequence shown here is derived from an EMBL/GenBank/DDBJ whole genome shotgun (WGS) entry which is preliminary data.</text>
</comment>
<dbReference type="InterPro" id="IPR038389">
    <property type="entry name" value="PSMG2_sf"/>
</dbReference>
<evidence type="ECO:0000256" key="1">
    <source>
        <dbReference type="SAM" id="Coils"/>
    </source>
</evidence>
<keyword evidence="1" id="KW-0175">Coiled coil</keyword>
<dbReference type="EMBL" id="JBBUKT010000005">
    <property type="protein sequence ID" value="MEK7951819.1"/>
    <property type="molecule type" value="Genomic_DNA"/>
</dbReference>
<organism evidence="4 5">
    <name type="scientific">Luteolibacter soli</name>
    <dbReference type="NCBI Taxonomy" id="3135280"/>
    <lineage>
        <taxon>Bacteria</taxon>
        <taxon>Pseudomonadati</taxon>
        <taxon>Verrucomicrobiota</taxon>
        <taxon>Verrucomicrobiia</taxon>
        <taxon>Verrucomicrobiales</taxon>
        <taxon>Verrucomicrobiaceae</taxon>
        <taxon>Luteolibacter</taxon>
    </lineage>
</organism>
<dbReference type="PANTHER" id="PTHR35610:SF7">
    <property type="entry name" value="3-ISOPROPYLMALATE DEHYDRATASE"/>
    <property type="match status" value="1"/>
</dbReference>
<feature type="compositionally biased region" description="Basic and acidic residues" evidence="2">
    <location>
        <begin position="256"/>
        <end position="270"/>
    </location>
</feature>
<dbReference type="InterPro" id="IPR019151">
    <property type="entry name" value="Proteasome_assmbl_chaperone_2"/>
</dbReference>
<evidence type="ECO:0000256" key="2">
    <source>
        <dbReference type="SAM" id="MobiDB-lite"/>
    </source>
</evidence>
<reference evidence="4 5" key="1">
    <citation type="submission" date="2024-04" db="EMBL/GenBank/DDBJ databases">
        <title>Luteolibacter sp. isolated from soil.</title>
        <authorList>
            <person name="An J."/>
        </authorList>
    </citation>
    <scope>NUCLEOTIDE SEQUENCE [LARGE SCALE GENOMIC DNA]</scope>
    <source>
        <strain evidence="4 5">Y139</strain>
    </source>
</reference>
<feature type="transmembrane region" description="Helical" evidence="3">
    <location>
        <begin position="12"/>
        <end position="29"/>
    </location>
</feature>
<keyword evidence="3" id="KW-0812">Transmembrane</keyword>